<sequence length="66" mass="6921">MQQASMTAPVRRPFPRHWLLLGVSVAACAPAPILRLLLVTGAIAELPSVPTVLIFGSSIVAAAFLI</sequence>
<feature type="transmembrane region" description="Helical" evidence="1">
    <location>
        <begin position="20"/>
        <end position="43"/>
    </location>
</feature>
<evidence type="ECO:0000313" key="2">
    <source>
        <dbReference type="EMBL" id="GAG48200.1"/>
    </source>
</evidence>
<dbReference type="EMBL" id="BARS01054373">
    <property type="protein sequence ID" value="GAG48200.1"/>
    <property type="molecule type" value="Genomic_DNA"/>
</dbReference>
<reference evidence="2" key="1">
    <citation type="journal article" date="2014" name="Front. Microbiol.">
        <title>High frequency of phylogenetically diverse reductive dehalogenase-homologous genes in deep subseafloor sedimentary metagenomes.</title>
        <authorList>
            <person name="Kawai M."/>
            <person name="Futagami T."/>
            <person name="Toyoda A."/>
            <person name="Takaki Y."/>
            <person name="Nishi S."/>
            <person name="Hori S."/>
            <person name="Arai W."/>
            <person name="Tsubouchi T."/>
            <person name="Morono Y."/>
            <person name="Uchiyama I."/>
            <person name="Ito T."/>
            <person name="Fujiyama A."/>
            <person name="Inagaki F."/>
            <person name="Takami H."/>
        </authorList>
    </citation>
    <scope>NUCLEOTIDE SEQUENCE</scope>
    <source>
        <strain evidence="2">Expedition CK06-06</strain>
    </source>
</reference>
<keyword evidence="1" id="KW-0472">Membrane</keyword>
<keyword evidence="1" id="KW-0812">Transmembrane</keyword>
<gene>
    <name evidence="2" type="ORF">S01H1_80505</name>
</gene>
<organism evidence="2">
    <name type="scientific">marine sediment metagenome</name>
    <dbReference type="NCBI Taxonomy" id="412755"/>
    <lineage>
        <taxon>unclassified sequences</taxon>
        <taxon>metagenomes</taxon>
        <taxon>ecological metagenomes</taxon>
    </lineage>
</organism>
<proteinExistence type="predicted"/>
<keyword evidence="1" id="KW-1133">Transmembrane helix</keyword>
<accession>X0XXX2</accession>
<protein>
    <submittedName>
        <fullName evidence="2">Uncharacterized protein</fullName>
    </submittedName>
</protein>
<dbReference type="AlphaFoldDB" id="X0XXX2"/>
<comment type="caution">
    <text evidence="2">The sequence shown here is derived from an EMBL/GenBank/DDBJ whole genome shotgun (WGS) entry which is preliminary data.</text>
</comment>
<feature type="non-terminal residue" evidence="2">
    <location>
        <position position="66"/>
    </location>
</feature>
<name>X0XXX2_9ZZZZ</name>
<evidence type="ECO:0000256" key="1">
    <source>
        <dbReference type="SAM" id="Phobius"/>
    </source>
</evidence>
<feature type="transmembrane region" description="Helical" evidence="1">
    <location>
        <begin position="49"/>
        <end position="65"/>
    </location>
</feature>